<dbReference type="RefSeq" id="WP_188496708.1">
    <property type="nucleotide sequence ID" value="NZ_BMFV01000008.1"/>
</dbReference>
<organism evidence="2 3">
    <name type="scientific">Pullulanibacillus pueri</name>
    <dbReference type="NCBI Taxonomy" id="1437324"/>
    <lineage>
        <taxon>Bacteria</taxon>
        <taxon>Bacillati</taxon>
        <taxon>Bacillota</taxon>
        <taxon>Bacilli</taxon>
        <taxon>Bacillales</taxon>
        <taxon>Sporolactobacillaceae</taxon>
        <taxon>Pullulanibacillus</taxon>
    </lineage>
</organism>
<dbReference type="Proteomes" id="UP000656813">
    <property type="component" value="Unassembled WGS sequence"/>
</dbReference>
<proteinExistence type="predicted"/>
<dbReference type="InterPro" id="IPR043519">
    <property type="entry name" value="NT_sf"/>
</dbReference>
<dbReference type="GO" id="GO:0016779">
    <property type="term" value="F:nucleotidyltransferase activity"/>
    <property type="evidence" value="ECO:0007669"/>
    <property type="project" value="InterPro"/>
</dbReference>
<accession>A0A8J2ZVG6</accession>
<reference evidence="2" key="1">
    <citation type="journal article" date="2014" name="Int. J. Syst. Evol. Microbiol.">
        <title>Complete genome sequence of Corynebacterium casei LMG S-19264T (=DSM 44701T), isolated from a smear-ripened cheese.</title>
        <authorList>
            <consortium name="US DOE Joint Genome Institute (JGI-PGF)"/>
            <person name="Walter F."/>
            <person name="Albersmeier A."/>
            <person name="Kalinowski J."/>
            <person name="Ruckert C."/>
        </authorList>
    </citation>
    <scope>NUCLEOTIDE SEQUENCE</scope>
    <source>
        <strain evidence="2">CGMCC 1.12777</strain>
    </source>
</reference>
<evidence type="ECO:0000259" key="1">
    <source>
        <dbReference type="Pfam" id="PF01909"/>
    </source>
</evidence>
<comment type="caution">
    <text evidence="2">The sequence shown here is derived from an EMBL/GenBank/DDBJ whole genome shotgun (WGS) entry which is preliminary data.</text>
</comment>
<gene>
    <name evidence="2" type="ORF">GCM10007096_14110</name>
</gene>
<dbReference type="InterPro" id="IPR002934">
    <property type="entry name" value="Polymerase_NTP_transf_dom"/>
</dbReference>
<reference evidence="2" key="2">
    <citation type="submission" date="2020-09" db="EMBL/GenBank/DDBJ databases">
        <authorList>
            <person name="Sun Q."/>
            <person name="Zhou Y."/>
        </authorList>
    </citation>
    <scope>NUCLEOTIDE SEQUENCE</scope>
    <source>
        <strain evidence="2">CGMCC 1.12777</strain>
    </source>
</reference>
<dbReference type="SUPFAM" id="SSF81301">
    <property type="entry name" value="Nucleotidyltransferase"/>
    <property type="match status" value="1"/>
</dbReference>
<keyword evidence="3" id="KW-1185">Reference proteome</keyword>
<sequence length="255" mass="30077">MVQEEAIEQLIASLKTDHRVQALFVKGSIGRGEHDEYSDIDLYCMVEEKDQEVFLQKRLDHLRTYRELLFYDDIFIIAPQVIAVYDNLLHVDLFTVTEESFIEKDFFKVYYDPKGLLSPYQASQHLQLSPTEFLDNAMDTVWFLFQYRKAQRRGNHLWAVDMLHQVMLCFSKVLLHHYSSDRAQLGLKTLERFLPLPILKQVQEIFNQITLKDHTVAASLIVTVLKNELEWMFSQLEEPEKLKPFAEKLLSSFKK</sequence>
<dbReference type="Pfam" id="PF01909">
    <property type="entry name" value="NTP_transf_2"/>
    <property type="match status" value="1"/>
</dbReference>
<evidence type="ECO:0000313" key="2">
    <source>
        <dbReference type="EMBL" id="GGH79338.1"/>
    </source>
</evidence>
<dbReference type="EMBL" id="BMFV01000008">
    <property type="protein sequence ID" value="GGH79338.1"/>
    <property type="molecule type" value="Genomic_DNA"/>
</dbReference>
<name>A0A8J2ZVG6_9BACL</name>
<dbReference type="AlphaFoldDB" id="A0A8J2ZVG6"/>
<protein>
    <recommendedName>
        <fullName evidence="1">Polymerase nucleotidyl transferase domain-containing protein</fullName>
    </recommendedName>
</protein>
<dbReference type="Gene3D" id="3.30.460.10">
    <property type="entry name" value="Beta Polymerase, domain 2"/>
    <property type="match status" value="1"/>
</dbReference>
<feature type="domain" description="Polymerase nucleotidyl transferase" evidence="1">
    <location>
        <begin position="7"/>
        <end position="58"/>
    </location>
</feature>
<dbReference type="CDD" id="cd05403">
    <property type="entry name" value="NT_KNTase_like"/>
    <property type="match status" value="1"/>
</dbReference>
<evidence type="ECO:0000313" key="3">
    <source>
        <dbReference type="Proteomes" id="UP000656813"/>
    </source>
</evidence>